<dbReference type="InterPro" id="IPR024042">
    <property type="entry name" value="TM1646-like_dom_sf"/>
</dbReference>
<feature type="compositionally biased region" description="Polar residues" evidence="1">
    <location>
        <begin position="7"/>
        <end position="30"/>
    </location>
</feature>
<gene>
    <name evidence="2" type="ORF">N781_08640</name>
</gene>
<organism evidence="2 3">
    <name type="scientific">Pontibacillus halophilus JSM 076056 = DSM 19796</name>
    <dbReference type="NCBI Taxonomy" id="1385510"/>
    <lineage>
        <taxon>Bacteria</taxon>
        <taxon>Bacillati</taxon>
        <taxon>Bacillota</taxon>
        <taxon>Bacilli</taxon>
        <taxon>Bacillales</taxon>
        <taxon>Bacillaceae</taxon>
        <taxon>Pontibacillus</taxon>
    </lineage>
</organism>
<keyword evidence="3" id="KW-1185">Reference proteome</keyword>
<dbReference type="SUPFAM" id="SSF158397">
    <property type="entry name" value="TM1646-like"/>
    <property type="match status" value="1"/>
</dbReference>
<dbReference type="eggNOG" id="COG1728">
    <property type="taxonomic scope" value="Bacteria"/>
</dbReference>
<evidence type="ECO:0008006" key="4">
    <source>
        <dbReference type="Google" id="ProtNLM"/>
    </source>
</evidence>
<dbReference type="RefSeq" id="WP_026801644.1">
    <property type="nucleotide sequence ID" value="NZ_AULI01000021.1"/>
</dbReference>
<comment type="caution">
    <text evidence="2">The sequence shown here is derived from an EMBL/GenBank/DDBJ whole genome shotgun (WGS) entry which is preliminary data.</text>
</comment>
<feature type="region of interest" description="Disordered" evidence="1">
    <location>
        <begin position="1"/>
        <end position="30"/>
    </location>
</feature>
<dbReference type="OrthoDB" id="1680946at2"/>
<evidence type="ECO:0000313" key="2">
    <source>
        <dbReference type="EMBL" id="KGX90103.1"/>
    </source>
</evidence>
<sequence>MKIAQDLRTQMETGQANTKRATPSTKQFGSMVQVQTNQLRQEELNRLLDHVTKQGEKLARFRSFQDLAKYKRLVKSFLEETVQHGVSLKQSQSFNMYGQSRKMTVVEAIDEKLTELTDSLMEQEKKSIDLLGIIGEIKGLLVNLYT</sequence>
<dbReference type="STRING" id="1385510.GCA_000425205_03457"/>
<name>A0A0A5GFW0_9BACI</name>
<dbReference type="Pfam" id="PF03885">
    <property type="entry name" value="DUF327"/>
    <property type="match status" value="1"/>
</dbReference>
<dbReference type="Gene3D" id="1.20.120.490">
    <property type="entry name" value="Hypothetical protein TM1646-like domain"/>
    <property type="match status" value="1"/>
</dbReference>
<dbReference type="EMBL" id="AVPE01000017">
    <property type="protein sequence ID" value="KGX90103.1"/>
    <property type="molecule type" value="Genomic_DNA"/>
</dbReference>
<evidence type="ECO:0000256" key="1">
    <source>
        <dbReference type="SAM" id="MobiDB-lite"/>
    </source>
</evidence>
<protein>
    <recommendedName>
        <fullName evidence="4">UDP-N-acetylenolpyruvoylglucosamine reductase</fullName>
    </recommendedName>
</protein>
<reference evidence="2 3" key="1">
    <citation type="submission" date="2013-08" db="EMBL/GenBank/DDBJ databases">
        <authorList>
            <person name="Huang J."/>
            <person name="Wang G."/>
        </authorList>
    </citation>
    <scope>NUCLEOTIDE SEQUENCE [LARGE SCALE GENOMIC DNA]</scope>
    <source>
        <strain evidence="2 3">JSM 076056</strain>
    </source>
</reference>
<proteinExistence type="predicted"/>
<dbReference type="InterPro" id="IPR005585">
    <property type="entry name" value="DUF327"/>
</dbReference>
<dbReference type="Proteomes" id="UP000030528">
    <property type="component" value="Unassembled WGS sequence"/>
</dbReference>
<accession>A0A0A5GFW0</accession>
<evidence type="ECO:0000313" key="3">
    <source>
        <dbReference type="Proteomes" id="UP000030528"/>
    </source>
</evidence>
<dbReference type="AlphaFoldDB" id="A0A0A5GFW0"/>